<dbReference type="AlphaFoldDB" id="A0A0V1B4X5"/>
<sequence length="147" mass="17297">MFDCNAMINSELILPKAMSYANSVDLTQYKFEEFHPHGYLVFQCVEQQSRRAFCFSLQYYLQVGIVGNAYIDLTKEERQYRWYGERLERPLPYLENFMPLLLIQKVTFIDNVSQKCSSEITDNLSFTIILTVASFLRLMTAQDIDIF</sequence>
<organism evidence="1 2">
    <name type="scientific">Trichinella spiralis</name>
    <name type="common">Trichina worm</name>
    <dbReference type="NCBI Taxonomy" id="6334"/>
    <lineage>
        <taxon>Eukaryota</taxon>
        <taxon>Metazoa</taxon>
        <taxon>Ecdysozoa</taxon>
        <taxon>Nematoda</taxon>
        <taxon>Enoplea</taxon>
        <taxon>Dorylaimia</taxon>
        <taxon>Trichinellida</taxon>
        <taxon>Trichinellidae</taxon>
        <taxon>Trichinella</taxon>
    </lineage>
</organism>
<dbReference type="InParanoid" id="A0A0V1B4X5"/>
<gene>
    <name evidence="1" type="ORF">T01_11487</name>
</gene>
<dbReference type="Proteomes" id="UP000054776">
    <property type="component" value="Unassembled WGS sequence"/>
</dbReference>
<evidence type="ECO:0000313" key="2">
    <source>
        <dbReference type="Proteomes" id="UP000054776"/>
    </source>
</evidence>
<evidence type="ECO:0000313" key="1">
    <source>
        <dbReference type="EMBL" id="KRY32034.1"/>
    </source>
</evidence>
<comment type="caution">
    <text evidence="1">The sequence shown here is derived from an EMBL/GenBank/DDBJ whole genome shotgun (WGS) entry which is preliminary data.</text>
</comment>
<reference evidence="1 2" key="1">
    <citation type="submission" date="2015-01" db="EMBL/GenBank/DDBJ databases">
        <title>Evolution of Trichinella species and genotypes.</title>
        <authorList>
            <person name="Korhonen P.K."/>
            <person name="Edoardo P."/>
            <person name="Giuseppe L.R."/>
            <person name="Gasser R.B."/>
        </authorList>
    </citation>
    <scope>NUCLEOTIDE SEQUENCE [LARGE SCALE GENOMIC DNA]</scope>
    <source>
        <strain evidence="1">ISS3</strain>
    </source>
</reference>
<accession>A0A0V1B4X5</accession>
<dbReference type="OrthoDB" id="5928074at2759"/>
<name>A0A0V1B4X5_TRISP</name>
<proteinExistence type="predicted"/>
<dbReference type="EMBL" id="JYDH01000106">
    <property type="protein sequence ID" value="KRY32034.1"/>
    <property type="molecule type" value="Genomic_DNA"/>
</dbReference>
<keyword evidence="2" id="KW-1185">Reference proteome</keyword>
<protein>
    <submittedName>
        <fullName evidence="1">Uncharacterized protein</fullName>
    </submittedName>
</protein>